<dbReference type="Proteomes" id="UP000381693">
    <property type="component" value="Unassembled WGS sequence"/>
</dbReference>
<comment type="caution">
    <text evidence="1">The sequence shown here is derived from an EMBL/GenBank/DDBJ whole genome shotgun (WGS) entry which is preliminary data.</text>
</comment>
<organism evidence="1 2">
    <name type="scientific">Methylacidimicrobium cyclopophantes</name>
    <dbReference type="NCBI Taxonomy" id="1041766"/>
    <lineage>
        <taxon>Bacteria</taxon>
        <taxon>Pseudomonadati</taxon>
        <taxon>Verrucomicrobiota</taxon>
        <taxon>Methylacidimicrobium</taxon>
    </lineage>
</organism>
<dbReference type="EMBL" id="CABFUZ020000216">
    <property type="protein sequence ID" value="VVM07976.1"/>
    <property type="molecule type" value="Genomic_DNA"/>
</dbReference>
<evidence type="ECO:0000313" key="1">
    <source>
        <dbReference type="EMBL" id="VVM07976.1"/>
    </source>
</evidence>
<name>A0A5E6MQM5_9BACT</name>
<sequence length="29" mass="3274">MNGTGRQAFLTIRIEGPKVKAGQMRLDER</sequence>
<reference evidence="1" key="1">
    <citation type="submission" date="2019-09" db="EMBL/GenBank/DDBJ databases">
        <authorList>
            <person name="Cremers G."/>
        </authorList>
    </citation>
    <scope>NUCLEOTIDE SEQUENCE [LARGE SCALE GENOMIC DNA]</scope>
    <source>
        <strain evidence="1">3B</strain>
    </source>
</reference>
<proteinExistence type="predicted"/>
<protein>
    <submittedName>
        <fullName evidence="1">Uncharacterized protein</fullName>
    </submittedName>
</protein>
<evidence type="ECO:0000313" key="2">
    <source>
        <dbReference type="Proteomes" id="UP000381693"/>
    </source>
</evidence>
<gene>
    <name evidence="1" type="ORF">MAMC_01929</name>
</gene>
<keyword evidence="2" id="KW-1185">Reference proteome</keyword>
<accession>A0A5E6MQM5</accession>
<dbReference type="AlphaFoldDB" id="A0A5E6MQM5"/>